<evidence type="ECO:0000313" key="4">
    <source>
        <dbReference type="Proteomes" id="UP000691718"/>
    </source>
</evidence>
<evidence type="ECO:0000313" key="3">
    <source>
        <dbReference type="EMBL" id="CAG4995963.1"/>
    </source>
</evidence>
<proteinExistence type="predicted"/>
<dbReference type="GO" id="GO:0005634">
    <property type="term" value="C:nucleus"/>
    <property type="evidence" value="ECO:0007669"/>
    <property type="project" value="TreeGrafter"/>
</dbReference>
<organism evidence="3 4">
    <name type="scientific">Parnassius apollo</name>
    <name type="common">Apollo butterfly</name>
    <name type="synonym">Papilio apollo</name>
    <dbReference type="NCBI Taxonomy" id="110799"/>
    <lineage>
        <taxon>Eukaryota</taxon>
        <taxon>Metazoa</taxon>
        <taxon>Ecdysozoa</taxon>
        <taxon>Arthropoda</taxon>
        <taxon>Hexapoda</taxon>
        <taxon>Insecta</taxon>
        <taxon>Pterygota</taxon>
        <taxon>Neoptera</taxon>
        <taxon>Endopterygota</taxon>
        <taxon>Lepidoptera</taxon>
        <taxon>Glossata</taxon>
        <taxon>Ditrysia</taxon>
        <taxon>Papilionoidea</taxon>
        <taxon>Papilionidae</taxon>
        <taxon>Parnassiinae</taxon>
        <taxon>Parnassini</taxon>
        <taxon>Parnassius</taxon>
        <taxon>Parnassius</taxon>
    </lineage>
</organism>
<dbReference type="PANTHER" id="PTHR23210:SF26">
    <property type="entry name" value="ACTIVATING TRANSCRIPTION FACTOR 7-INTERACTING PROTEIN 1"/>
    <property type="match status" value="1"/>
</dbReference>
<protein>
    <submittedName>
        <fullName evidence="3">(apollo) hypothetical protein</fullName>
    </submittedName>
</protein>
<sequence>MLTCNTLEKSQNNSSQQISVPKLVPAANNIATNSNIITQTNTIAPGKPQQTNNILPKSVSNSPTTQKPEKRPRQLSVTVNLTDDEPPTKMASRSSPVPPVRYIPPQNLIAPRYPAPLPDAMKQYQPPNWKALPPPPNLKLSKVENGITISWKIDGYENDNYEEIASYQLYVYLETTSPPSTELWKKRTEYGNHSQTLGL</sequence>
<dbReference type="OrthoDB" id="2434995at2759"/>
<feature type="compositionally biased region" description="Polar residues" evidence="1">
    <location>
        <begin position="1"/>
        <end position="19"/>
    </location>
</feature>
<dbReference type="Proteomes" id="UP000691718">
    <property type="component" value="Unassembled WGS sequence"/>
</dbReference>
<dbReference type="InterPro" id="IPR026085">
    <property type="entry name" value="ATF7-int"/>
</dbReference>
<dbReference type="EMBL" id="CAJQZP010000914">
    <property type="protein sequence ID" value="CAG4995963.1"/>
    <property type="molecule type" value="Genomic_DNA"/>
</dbReference>
<keyword evidence="4" id="KW-1185">Reference proteome</keyword>
<name>A0A8S3X455_PARAO</name>
<dbReference type="GO" id="GO:0006355">
    <property type="term" value="P:regulation of DNA-templated transcription"/>
    <property type="evidence" value="ECO:0007669"/>
    <property type="project" value="TreeGrafter"/>
</dbReference>
<dbReference type="PANTHER" id="PTHR23210">
    <property type="entry name" value="ACTIVATING TRANSCRIPTION FACTOR 7 INTERACTING PROTEIN"/>
    <property type="match status" value="1"/>
</dbReference>
<feature type="region of interest" description="Disordered" evidence="1">
    <location>
        <begin position="41"/>
        <end position="103"/>
    </location>
</feature>
<evidence type="ECO:0000259" key="2">
    <source>
        <dbReference type="Pfam" id="PF16794"/>
    </source>
</evidence>
<feature type="region of interest" description="Disordered" evidence="1">
    <location>
        <begin position="1"/>
        <end position="20"/>
    </location>
</feature>
<dbReference type="GO" id="GO:0003712">
    <property type="term" value="F:transcription coregulator activity"/>
    <property type="evidence" value="ECO:0007669"/>
    <property type="project" value="TreeGrafter"/>
</dbReference>
<reference evidence="3" key="1">
    <citation type="submission" date="2021-04" db="EMBL/GenBank/DDBJ databases">
        <authorList>
            <person name="Tunstrom K."/>
        </authorList>
    </citation>
    <scope>NUCLEOTIDE SEQUENCE</scope>
</reference>
<feature type="compositionally biased region" description="Polar residues" evidence="1">
    <location>
        <begin position="48"/>
        <end position="66"/>
    </location>
</feature>
<dbReference type="GO" id="GO:0005667">
    <property type="term" value="C:transcription regulator complex"/>
    <property type="evidence" value="ECO:0007669"/>
    <property type="project" value="TreeGrafter"/>
</dbReference>
<accession>A0A8S3X455</accession>
<evidence type="ECO:0000256" key="1">
    <source>
        <dbReference type="SAM" id="MobiDB-lite"/>
    </source>
</evidence>
<comment type="caution">
    <text evidence="3">The sequence shown here is derived from an EMBL/GenBank/DDBJ whole genome shotgun (WGS) entry which is preliminary data.</text>
</comment>
<dbReference type="InterPro" id="IPR056565">
    <property type="entry name" value="Fn3_ATF7IP"/>
</dbReference>
<feature type="domain" description="Activating transcription factor 7-interacting protein Fn3" evidence="2">
    <location>
        <begin position="132"/>
        <end position="186"/>
    </location>
</feature>
<dbReference type="AlphaFoldDB" id="A0A8S3X455"/>
<dbReference type="Pfam" id="PF16794">
    <property type="entry name" value="fn3_4"/>
    <property type="match status" value="1"/>
</dbReference>
<gene>
    <name evidence="3" type="ORF">PAPOLLO_LOCUS12906</name>
</gene>